<dbReference type="InterPro" id="IPR025877">
    <property type="entry name" value="MobA-like_NTP_Trfase"/>
</dbReference>
<accession>A0A4Q2IPD1</accession>
<dbReference type="EMBL" id="SDPT01000002">
    <property type="protein sequence ID" value="RXZ31526.1"/>
    <property type="molecule type" value="Genomic_DNA"/>
</dbReference>
<dbReference type="Pfam" id="PF12804">
    <property type="entry name" value="NTP_transf_3"/>
    <property type="match status" value="1"/>
</dbReference>
<keyword evidence="1" id="KW-0460">Magnesium</keyword>
<dbReference type="GO" id="GO:0016779">
    <property type="term" value="F:nucleotidyltransferase activity"/>
    <property type="evidence" value="ECO:0007669"/>
    <property type="project" value="UniProtKB-ARBA"/>
</dbReference>
<evidence type="ECO:0000313" key="3">
    <source>
        <dbReference type="EMBL" id="RXZ31526.1"/>
    </source>
</evidence>
<gene>
    <name evidence="3" type="ORF">EO081_09795</name>
</gene>
<dbReference type="Proteomes" id="UP000292347">
    <property type="component" value="Unassembled WGS sequence"/>
</dbReference>
<dbReference type="PANTHER" id="PTHR43777:SF1">
    <property type="entry name" value="MOLYBDENUM COFACTOR CYTIDYLYLTRANSFERASE"/>
    <property type="match status" value="1"/>
</dbReference>
<protein>
    <submittedName>
        <fullName evidence="3">Nucleotidyltransferase family protein</fullName>
    </submittedName>
</protein>
<name>A0A4Q2IPD1_9SPHN</name>
<evidence type="ECO:0000313" key="4">
    <source>
        <dbReference type="Proteomes" id="UP000292347"/>
    </source>
</evidence>
<dbReference type="Gene3D" id="3.90.550.10">
    <property type="entry name" value="Spore Coat Polysaccharide Biosynthesis Protein SpsA, Chain A"/>
    <property type="match status" value="1"/>
</dbReference>
<dbReference type="InterPro" id="IPR029044">
    <property type="entry name" value="Nucleotide-diphossugar_trans"/>
</dbReference>
<dbReference type="CDD" id="cd04182">
    <property type="entry name" value="GT_2_like_f"/>
    <property type="match status" value="1"/>
</dbReference>
<organism evidence="3 4">
    <name type="scientific">Sphingomonas desiccabilis</name>
    <dbReference type="NCBI Taxonomy" id="429134"/>
    <lineage>
        <taxon>Bacteria</taxon>
        <taxon>Pseudomonadati</taxon>
        <taxon>Pseudomonadota</taxon>
        <taxon>Alphaproteobacteria</taxon>
        <taxon>Sphingomonadales</taxon>
        <taxon>Sphingomonadaceae</taxon>
        <taxon>Sphingomonas</taxon>
    </lineage>
</organism>
<comment type="caution">
    <text evidence="3">The sequence shown here is derived from an EMBL/GenBank/DDBJ whole genome shotgun (WGS) entry which is preliminary data.</text>
</comment>
<keyword evidence="3" id="KW-0808">Transferase</keyword>
<sequence length="208" mass="22242">MLRAEDTALVLLAAGRSRRFGDRDKLTERFLDKPLAYHVVTALEAVPFRCRIAVVCQTSLDFAARGYTVVENPGTEDGQAGSVRLGVQTAIDQGASAVLIALADMPRVTATHVYRLLDYAEGPDAVIASSNGIHPTPPALFGANHFPELLRCCGDEGARALVRGGHHVITRADELIDVDTPEDLAALRTAYGLTPEVAAIRAAARRSD</sequence>
<dbReference type="RefSeq" id="WP_129341772.1">
    <property type="nucleotide sequence ID" value="NZ_JACIDD010000002.1"/>
</dbReference>
<proteinExistence type="predicted"/>
<evidence type="ECO:0000256" key="1">
    <source>
        <dbReference type="ARBA" id="ARBA00022842"/>
    </source>
</evidence>
<dbReference type="PANTHER" id="PTHR43777">
    <property type="entry name" value="MOLYBDENUM COFACTOR CYTIDYLYLTRANSFERASE"/>
    <property type="match status" value="1"/>
</dbReference>
<reference evidence="3 4" key="1">
    <citation type="submission" date="2019-01" db="EMBL/GenBank/DDBJ databases">
        <title>Sphingomonas mucosissima sp. nov. and Sphingomonas desiccabilis sp. nov., from biological soil crusts in the Colorado Plateau, USA.</title>
        <authorList>
            <person name="Zhu D."/>
        </authorList>
    </citation>
    <scope>NUCLEOTIDE SEQUENCE [LARGE SCALE GENOMIC DNA]</scope>
    <source>
        <strain evidence="3 4">CP1D</strain>
    </source>
</reference>
<feature type="domain" description="MobA-like NTP transferase" evidence="2">
    <location>
        <begin position="10"/>
        <end position="165"/>
    </location>
</feature>
<dbReference type="SUPFAM" id="SSF53448">
    <property type="entry name" value="Nucleotide-diphospho-sugar transferases"/>
    <property type="match status" value="1"/>
</dbReference>
<keyword evidence="4" id="KW-1185">Reference proteome</keyword>
<evidence type="ECO:0000259" key="2">
    <source>
        <dbReference type="Pfam" id="PF12804"/>
    </source>
</evidence>
<dbReference type="AlphaFoldDB" id="A0A4Q2IPD1"/>
<dbReference type="OrthoDB" id="9779263at2"/>